<dbReference type="AlphaFoldDB" id="A0A5B8XSL4"/>
<evidence type="ECO:0000256" key="4">
    <source>
        <dbReference type="SAM" id="MobiDB-lite"/>
    </source>
</evidence>
<dbReference type="OrthoDB" id="5505234at2"/>
<feature type="region of interest" description="Disordered" evidence="4">
    <location>
        <begin position="21"/>
        <end position="55"/>
    </location>
</feature>
<dbReference type="PROSITE" id="PS50005">
    <property type="entry name" value="TPR"/>
    <property type="match status" value="2"/>
</dbReference>
<dbReference type="Gene3D" id="1.25.40.10">
    <property type="entry name" value="Tetratricopeptide repeat domain"/>
    <property type="match status" value="2"/>
</dbReference>
<evidence type="ECO:0000313" key="6">
    <source>
        <dbReference type="Proteomes" id="UP000321595"/>
    </source>
</evidence>
<evidence type="ECO:0000256" key="2">
    <source>
        <dbReference type="ARBA" id="ARBA00022803"/>
    </source>
</evidence>
<dbReference type="EMBL" id="CP042467">
    <property type="protein sequence ID" value="QED28544.1"/>
    <property type="molecule type" value="Genomic_DNA"/>
</dbReference>
<feature type="repeat" description="TPR" evidence="3">
    <location>
        <begin position="127"/>
        <end position="160"/>
    </location>
</feature>
<dbReference type="SMART" id="SM00028">
    <property type="entry name" value="TPR"/>
    <property type="match status" value="2"/>
</dbReference>
<proteinExistence type="predicted"/>
<organism evidence="5 6">
    <name type="scientific">Microvenator marinus</name>
    <dbReference type="NCBI Taxonomy" id="2600177"/>
    <lineage>
        <taxon>Bacteria</taxon>
        <taxon>Deltaproteobacteria</taxon>
        <taxon>Bradymonadales</taxon>
        <taxon>Microvenatoraceae</taxon>
        <taxon>Microvenator</taxon>
    </lineage>
</organism>
<feature type="repeat" description="TPR" evidence="3">
    <location>
        <begin position="93"/>
        <end position="126"/>
    </location>
</feature>
<dbReference type="Gene3D" id="1.25.10.10">
    <property type="entry name" value="Leucine-rich Repeat Variant"/>
    <property type="match status" value="1"/>
</dbReference>
<dbReference type="PROSITE" id="PS50293">
    <property type="entry name" value="TPR_REGION"/>
    <property type="match status" value="1"/>
</dbReference>
<dbReference type="InterPro" id="IPR011989">
    <property type="entry name" value="ARM-like"/>
</dbReference>
<dbReference type="RefSeq" id="WP_146961061.1">
    <property type="nucleotide sequence ID" value="NZ_CP042467.1"/>
</dbReference>
<evidence type="ECO:0000256" key="1">
    <source>
        <dbReference type="ARBA" id="ARBA00022737"/>
    </source>
</evidence>
<dbReference type="SUPFAM" id="SSF48371">
    <property type="entry name" value="ARM repeat"/>
    <property type="match status" value="1"/>
</dbReference>
<keyword evidence="1" id="KW-0677">Repeat</keyword>
<sequence length="281" mass="31097">MIRLVLVALLVLGGCKSEEKVEDTQPVKVATPEPKPEPPKVDPKLGDPDDPGTSEQLDLLAVAKGHFLEKRDAEARATFEKLVKTGPVSAARVTAYVALGQLYRESGEEAKARKLYEELLALAPDVPEGHFMYGRVLAEMSETTLAIKAYETTIRLQPDYLQAYVELGGIYASAGRNEKAGETFLAYEERVYALAKRLESKDTPAEERLRVLDIFSFIEDERANKAIIVALKDPEPQIREQAVGLAEEFGIKEALPTLKTLSEDDPELRVRMAARGALDRM</sequence>
<dbReference type="Proteomes" id="UP000321595">
    <property type="component" value="Chromosome"/>
</dbReference>
<dbReference type="Pfam" id="PF13646">
    <property type="entry name" value="HEAT_2"/>
    <property type="match status" value="1"/>
</dbReference>
<dbReference type="PROSITE" id="PS51257">
    <property type="entry name" value="PROKAR_LIPOPROTEIN"/>
    <property type="match status" value="1"/>
</dbReference>
<reference evidence="5 6" key="1">
    <citation type="submission" date="2019-08" db="EMBL/GenBank/DDBJ databases">
        <authorList>
            <person name="Liang Q."/>
        </authorList>
    </citation>
    <scope>NUCLEOTIDE SEQUENCE [LARGE SCALE GENOMIC DNA]</scope>
    <source>
        <strain evidence="5 6">V1718</strain>
    </source>
</reference>
<dbReference type="InterPro" id="IPR011990">
    <property type="entry name" value="TPR-like_helical_dom_sf"/>
</dbReference>
<dbReference type="PANTHER" id="PTHR45586:SF1">
    <property type="entry name" value="LIPOPOLYSACCHARIDE ASSEMBLY PROTEIN B"/>
    <property type="match status" value="1"/>
</dbReference>
<evidence type="ECO:0000313" key="5">
    <source>
        <dbReference type="EMBL" id="QED28544.1"/>
    </source>
</evidence>
<dbReference type="KEGG" id="bbae:FRD01_15145"/>
<gene>
    <name evidence="5" type="ORF">FRD01_15145</name>
</gene>
<evidence type="ECO:0000256" key="3">
    <source>
        <dbReference type="PROSITE-ProRule" id="PRU00339"/>
    </source>
</evidence>
<feature type="compositionally biased region" description="Basic and acidic residues" evidence="4">
    <location>
        <begin position="34"/>
        <end position="47"/>
    </location>
</feature>
<dbReference type="InterPro" id="IPR051012">
    <property type="entry name" value="CellSynth/LPSAsmb/PSIAsmb"/>
</dbReference>
<name>A0A5B8XSL4_9DELT</name>
<dbReference type="InterPro" id="IPR021133">
    <property type="entry name" value="HEAT_type_2"/>
</dbReference>
<protein>
    <submittedName>
        <fullName evidence="5">Tetratricopeptide repeat protein</fullName>
    </submittedName>
</protein>
<keyword evidence="2 3" id="KW-0802">TPR repeat</keyword>
<dbReference type="PANTHER" id="PTHR45586">
    <property type="entry name" value="TPR REPEAT-CONTAINING PROTEIN PA4667"/>
    <property type="match status" value="1"/>
</dbReference>
<dbReference type="InterPro" id="IPR016024">
    <property type="entry name" value="ARM-type_fold"/>
</dbReference>
<accession>A0A5B8XSL4</accession>
<dbReference type="SUPFAM" id="SSF48452">
    <property type="entry name" value="TPR-like"/>
    <property type="match status" value="1"/>
</dbReference>
<keyword evidence="6" id="KW-1185">Reference proteome</keyword>
<dbReference type="Pfam" id="PF13428">
    <property type="entry name" value="TPR_14"/>
    <property type="match status" value="1"/>
</dbReference>
<dbReference type="InterPro" id="IPR019734">
    <property type="entry name" value="TPR_rpt"/>
</dbReference>
<dbReference type="PROSITE" id="PS50077">
    <property type="entry name" value="HEAT_REPEAT"/>
    <property type="match status" value="1"/>
</dbReference>